<dbReference type="AlphaFoldDB" id="A0AAD7HYR2"/>
<dbReference type="EMBL" id="JARKIB010000159">
    <property type="protein sequence ID" value="KAJ7730417.1"/>
    <property type="molecule type" value="Genomic_DNA"/>
</dbReference>
<dbReference type="Proteomes" id="UP001215598">
    <property type="component" value="Unassembled WGS sequence"/>
</dbReference>
<gene>
    <name evidence="1" type="ORF">B0H16DRAFT_1469580</name>
</gene>
<keyword evidence="2" id="KW-1185">Reference proteome</keyword>
<evidence type="ECO:0000313" key="2">
    <source>
        <dbReference type="Proteomes" id="UP001215598"/>
    </source>
</evidence>
<accession>A0AAD7HYR2</accession>
<organism evidence="1 2">
    <name type="scientific">Mycena metata</name>
    <dbReference type="NCBI Taxonomy" id="1033252"/>
    <lineage>
        <taxon>Eukaryota</taxon>
        <taxon>Fungi</taxon>
        <taxon>Dikarya</taxon>
        <taxon>Basidiomycota</taxon>
        <taxon>Agaricomycotina</taxon>
        <taxon>Agaricomycetes</taxon>
        <taxon>Agaricomycetidae</taxon>
        <taxon>Agaricales</taxon>
        <taxon>Marasmiineae</taxon>
        <taxon>Mycenaceae</taxon>
        <taxon>Mycena</taxon>
    </lineage>
</organism>
<comment type="caution">
    <text evidence="1">The sequence shown here is derived from an EMBL/GenBank/DDBJ whole genome shotgun (WGS) entry which is preliminary data.</text>
</comment>
<sequence>MGLLSQTTDIEQESQVYSVILGALFPHVEQFTPAQNTALFDIILAAHWTPEDSIPPLWHGPGDVRFRLSGGTSLLFGFGKPSDDLIAQLAFRPYHELFTLFQYFAFPMHVHWPNIAGTRILDTIMLVYFMSMGRPVPYDKVFQLAITSPAAGKHLLPTIVSICMKEADLQAIQGLLSVCDAYGATFERKKTSSLLLLILAVYVHLKPDVDINERMKPILRLDWGPYQIEVAELEKEELMELMMGAMERLGNPAFPLRLPNELAGT</sequence>
<proteinExistence type="predicted"/>
<evidence type="ECO:0000313" key="1">
    <source>
        <dbReference type="EMBL" id="KAJ7730417.1"/>
    </source>
</evidence>
<reference evidence="1" key="1">
    <citation type="submission" date="2023-03" db="EMBL/GenBank/DDBJ databases">
        <title>Massive genome expansion in bonnet fungi (Mycena s.s.) driven by repeated elements and novel gene families across ecological guilds.</title>
        <authorList>
            <consortium name="Lawrence Berkeley National Laboratory"/>
            <person name="Harder C.B."/>
            <person name="Miyauchi S."/>
            <person name="Viragh M."/>
            <person name="Kuo A."/>
            <person name="Thoen E."/>
            <person name="Andreopoulos B."/>
            <person name="Lu D."/>
            <person name="Skrede I."/>
            <person name="Drula E."/>
            <person name="Henrissat B."/>
            <person name="Morin E."/>
            <person name="Kohler A."/>
            <person name="Barry K."/>
            <person name="LaButti K."/>
            <person name="Morin E."/>
            <person name="Salamov A."/>
            <person name="Lipzen A."/>
            <person name="Mereny Z."/>
            <person name="Hegedus B."/>
            <person name="Baldrian P."/>
            <person name="Stursova M."/>
            <person name="Weitz H."/>
            <person name="Taylor A."/>
            <person name="Grigoriev I.V."/>
            <person name="Nagy L.G."/>
            <person name="Martin F."/>
            <person name="Kauserud H."/>
        </authorList>
    </citation>
    <scope>NUCLEOTIDE SEQUENCE</scope>
    <source>
        <strain evidence="1">CBHHK182m</strain>
    </source>
</reference>
<protein>
    <submittedName>
        <fullName evidence="1">Uncharacterized protein</fullName>
    </submittedName>
</protein>
<name>A0AAD7HYR2_9AGAR</name>